<sequence length="442" mass="48564">MTADLDGLPFSVVRRGFDRAQVEERLGKLLAERDAAHAARQSALADLERLSRELDVSRGETRAARTELAESRSEVERLTAHVAELSTIPSTVDGMSDRLQQMVRVAQDEVNDMRARATRGAAQILSMAQAEADELVDGSRQQRREFEAEQHQAQDELRVRLEESRTRLAQMREEADGQRARLDAELAERRSREEQSLASDIAERRDVLMTELGAQEKRQREEAQRIVDAASTEARAVLAEAAAEAERSRTQLRDHVSRGQEELEQLRALQHQIAEQLTGVRSLLDWTLPRVTAPAPTSATMLSATPPQAQPAFAPSTVTAMPPAAAALPPPTATLAARPFDDLSPAYADAFDDTEMPAPADAAPAKDTFDDDAFDAAIATEREATEATAQRFTGPGFPSTDDVRGDDVPEPRTAADDEPERPSPVARPERPSRLSSRLSSRR</sequence>
<evidence type="ECO:0000313" key="3">
    <source>
        <dbReference type="EMBL" id="MDT0348087.1"/>
    </source>
</evidence>
<feature type="compositionally biased region" description="Low complexity" evidence="2">
    <location>
        <begin position="433"/>
        <end position="442"/>
    </location>
</feature>
<evidence type="ECO:0000256" key="2">
    <source>
        <dbReference type="SAM" id="MobiDB-lite"/>
    </source>
</evidence>
<evidence type="ECO:0008006" key="5">
    <source>
        <dbReference type="Google" id="ProtNLM"/>
    </source>
</evidence>
<feature type="region of interest" description="Disordered" evidence="2">
    <location>
        <begin position="376"/>
        <end position="442"/>
    </location>
</feature>
<keyword evidence="4" id="KW-1185">Reference proteome</keyword>
<comment type="caution">
    <text evidence="3">The sequence shown here is derived from an EMBL/GenBank/DDBJ whole genome shotgun (WGS) entry which is preliminary data.</text>
</comment>
<keyword evidence="1" id="KW-0175">Coiled coil</keyword>
<accession>A0ABU2N3A9</accession>
<feature type="coiled-coil region" evidence="1">
    <location>
        <begin position="33"/>
        <end position="60"/>
    </location>
</feature>
<name>A0ABU2N3A9_9PSEU</name>
<evidence type="ECO:0000256" key="1">
    <source>
        <dbReference type="SAM" id="Coils"/>
    </source>
</evidence>
<feature type="compositionally biased region" description="Basic and acidic residues" evidence="2">
    <location>
        <begin position="401"/>
        <end position="415"/>
    </location>
</feature>
<proteinExistence type="predicted"/>
<reference evidence="4" key="1">
    <citation type="submission" date="2023-07" db="EMBL/GenBank/DDBJ databases">
        <title>30 novel species of actinomycetes from the DSMZ collection.</title>
        <authorList>
            <person name="Nouioui I."/>
        </authorList>
    </citation>
    <scope>NUCLEOTIDE SEQUENCE [LARGE SCALE GENOMIC DNA]</scope>
    <source>
        <strain evidence="4">DSM 45834</strain>
    </source>
</reference>
<dbReference type="EMBL" id="JAVREJ010000001">
    <property type="protein sequence ID" value="MDT0348087.1"/>
    <property type="molecule type" value="Genomic_DNA"/>
</dbReference>
<dbReference type="RefSeq" id="WP_311553986.1">
    <property type="nucleotide sequence ID" value="NZ_JAVREJ010000001.1"/>
</dbReference>
<feature type="coiled-coil region" evidence="1">
    <location>
        <begin position="96"/>
        <end position="188"/>
    </location>
</feature>
<dbReference type="Proteomes" id="UP001183202">
    <property type="component" value="Unassembled WGS sequence"/>
</dbReference>
<organism evidence="3 4">
    <name type="scientific">Pseudonocardia charpentierae</name>
    <dbReference type="NCBI Taxonomy" id="3075545"/>
    <lineage>
        <taxon>Bacteria</taxon>
        <taxon>Bacillati</taxon>
        <taxon>Actinomycetota</taxon>
        <taxon>Actinomycetes</taxon>
        <taxon>Pseudonocardiales</taxon>
        <taxon>Pseudonocardiaceae</taxon>
        <taxon>Pseudonocardia</taxon>
    </lineage>
</organism>
<protein>
    <recommendedName>
        <fullName evidence="5">DivIVA protein</fullName>
    </recommendedName>
</protein>
<gene>
    <name evidence="3" type="ORF">RM445_00930</name>
</gene>
<evidence type="ECO:0000313" key="4">
    <source>
        <dbReference type="Proteomes" id="UP001183202"/>
    </source>
</evidence>